<comment type="similarity">
    <text evidence="1">Belongs to the peptidase C40 family.</text>
</comment>
<dbReference type="InterPro" id="IPR041382">
    <property type="entry name" value="SH3_16"/>
</dbReference>
<dbReference type="GO" id="GO:0008234">
    <property type="term" value="F:cysteine-type peptidase activity"/>
    <property type="evidence" value="ECO:0007669"/>
    <property type="project" value="UniProtKB-KW"/>
</dbReference>
<keyword evidence="2" id="KW-0645">Protease</keyword>
<evidence type="ECO:0000256" key="3">
    <source>
        <dbReference type="ARBA" id="ARBA00022801"/>
    </source>
</evidence>
<dbReference type="AlphaFoldDB" id="A0A6N6M9X5"/>
<dbReference type="PANTHER" id="PTHR47053:SF1">
    <property type="entry name" value="MUREIN DD-ENDOPEPTIDASE MEPH-RELATED"/>
    <property type="match status" value="1"/>
</dbReference>
<dbReference type="PANTHER" id="PTHR47053">
    <property type="entry name" value="MUREIN DD-ENDOPEPTIDASE MEPH-RELATED"/>
    <property type="match status" value="1"/>
</dbReference>
<reference evidence="6 7" key="1">
    <citation type="submission" date="2019-09" db="EMBL/GenBank/DDBJ databases">
        <title>Genomes of Cryomorphaceae.</title>
        <authorList>
            <person name="Bowman J.P."/>
        </authorList>
    </citation>
    <scope>NUCLEOTIDE SEQUENCE [LARGE SCALE GENOMIC DNA]</scope>
    <source>
        <strain evidence="6 7">KCTC 52047</strain>
    </source>
</reference>
<dbReference type="InterPro" id="IPR000064">
    <property type="entry name" value="NLP_P60_dom"/>
</dbReference>
<dbReference type="PROSITE" id="PS51935">
    <property type="entry name" value="NLPC_P60"/>
    <property type="match status" value="1"/>
</dbReference>
<gene>
    <name evidence="6" type="ORF">F3059_02325</name>
</gene>
<dbReference type="Gene3D" id="3.90.1720.10">
    <property type="entry name" value="endopeptidase domain like (from Nostoc punctiforme)"/>
    <property type="match status" value="1"/>
</dbReference>
<keyword evidence="4" id="KW-0788">Thiol protease</keyword>
<dbReference type="GO" id="GO:0006508">
    <property type="term" value="P:proteolysis"/>
    <property type="evidence" value="ECO:0007669"/>
    <property type="project" value="UniProtKB-KW"/>
</dbReference>
<keyword evidence="3" id="KW-0378">Hydrolase</keyword>
<evidence type="ECO:0000256" key="2">
    <source>
        <dbReference type="ARBA" id="ARBA00022670"/>
    </source>
</evidence>
<sequence length="259" mass="29712">MKYGVAKLSIIPCRSEPADPSEQTSQLLFGEHYKVLEERKKWVRIRNSLDNYEAWIDRKQHAEITEEEYKRLDSDRHATCSLELVGLATNVSTKEITPIPMGSTLPLLKDGSFELGSDHYQFDGQFIHQLSKDKNKIVENAYMYLNAPYLWGGRSPFGIDCSGFSQIIYKLNGIKLPRDAYQQAEIGITLSFVEEAEPGDLAFFDNEEGDITHVGILLEDNYIIHSSGKVRVDRIDHQGIFNAEEHDYTHKLRLIKRIF</sequence>
<accession>A0A6N6M9X5</accession>
<evidence type="ECO:0000256" key="4">
    <source>
        <dbReference type="ARBA" id="ARBA00022807"/>
    </source>
</evidence>
<organism evidence="6 7">
    <name type="scientific">Salibacter halophilus</name>
    <dbReference type="NCBI Taxonomy" id="1803916"/>
    <lineage>
        <taxon>Bacteria</taxon>
        <taxon>Pseudomonadati</taxon>
        <taxon>Bacteroidota</taxon>
        <taxon>Flavobacteriia</taxon>
        <taxon>Flavobacteriales</taxon>
        <taxon>Salibacteraceae</taxon>
        <taxon>Salibacter</taxon>
    </lineage>
</organism>
<evidence type="ECO:0000256" key="1">
    <source>
        <dbReference type="ARBA" id="ARBA00007074"/>
    </source>
</evidence>
<comment type="caution">
    <text evidence="6">The sequence shown here is derived from an EMBL/GenBank/DDBJ whole genome shotgun (WGS) entry which is preliminary data.</text>
</comment>
<evidence type="ECO:0000259" key="5">
    <source>
        <dbReference type="PROSITE" id="PS51935"/>
    </source>
</evidence>
<dbReference type="RefSeq" id="WP_151166334.1">
    <property type="nucleotide sequence ID" value="NZ_WACR01000002.1"/>
</dbReference>
<dbReference type="EMBL" id="WACR01000002">
    <property type="protein sequence ID" value="KAB1065510.1"/>
    <property type="molecule type" value="Genomic_DNA"/>
</dbReference>
<dbReference type="Pfam" id="PF18348">
    <property type="entry name" value="SH3_16"/>
    <property type="match status" value="1"/>
</dbReference>
<dbReference type="SUPFAM" id="SSF54001">
    <property type="entry name" value="Cysteine proteinases"/>
    <property type="match status" value="1"/>
</dbReference>
<dbReference type="InterPro" id="IPR038765">
    <property type="entry name" value="Papain-like_cys_pep_sf"/>
</dbReference>
<dbReference type="Proteomes" id="UP000435357">
    <property type="component" value="Unassembled WGS sequence"/>
</dbReference>
<name>A0A6N6M9X5_9FLAO</name>
<keyword evidence="7" id="KW-1185">Reference proteome</keyword>
<evidence type="ECO:0000313" key="6">
    <source>
        <dbReference type="EMBL" id="KAB1065510.1"/>
    </source>
</evidence>
<protein>
    <submittedName>
        <fullName evidence="6">NlpC/P60 family protein</fullName>
    </submittedName>
</protein>
<proteinExistence type="inferred from homology"/>
<feature type="domain" description="NlpC/P60" evidence="5">
    <location>
        <begin position="131"/>
        <end position="259"/>
    </location>
</feature>
<dbReference type="Pfam" id="PF00877">
    <property type="entry name" value="NLPC_P60"/>
    <property type="match status" value="1"/>
</dbReference>
<dbReference type="Gene3D" id="2.30.30.40">
    <property type="entry name" value="SH3 Domains"/>
    <property type="match status" value="1"/>
</dbReference>
<dbReference type="InterPro" id="IPR051202">
    <property type="entry name" value="Peptidase_C40"/>
</dbReference>
<dbReference type="OrthoDB" id="9813368at2"/>
<evidence type="ECO:0000313" key="7">
    <source>
        <dbReference type="Proteomes" id="UP000435357"/>
    </source>
</evidence>